<evidence type="ECO:0008006" key="2">
    <source>
        <dbReference type="Google" id="ProtNLM"/>
    </source>
</evidence>
<reference evidence="1" key="1">
    <citation type="submission" date="2022-10" db="EMBL/GenBank/DDBJ databases">
        <title>The complete genomes of actinobacterial strains from the NBC collection.</title>
        <authorList>
            <person name="Joergensen T.S."/>
            <person name="Alvarez Arevalo M."/>
            <person name="Sterndorff E.B."/>
            <person name="Faurdal D."/>
            <person name="Vuksanovic O."/>
            <person name="Mourched A.-S."/>
            <person name="Charusanti P."/>
            <person name="Shaw S."/>
            <person name="Blin K."/>
            <person name="Weber T."/>
        </authorList>
    </citation>
    <scope>NUCLEOTIDE SEQUENCE</scope>
    <source>
        <strain evidence="1">NBC_00060</strain>
    </source>
</reference>
<dbReference type="PROSITE" id="PS51318">
    <property type="entry name" value="TAT"/>
    <property type="match status" value="1"/>
</dbReference>
<proteinExistence type="predicted"/>
<protein>
    <recommendedName>
        <fullName evidence="2">Secreted protein</fullName>
    </recommendedName>
</protein>
<organism evidence="1">
    <name type="scientific">Streptomyces sp. NBC_00060</name>
    <dbReference type="NCBI Taxonomy" id="2975636"/>
    <lineage>
        <taxon>Bacteria</taxon>
        <taxon>Bacillati</taxon>
        <taxon>Actinomycetota</taxon>
        <taxon>Actinomycetes</taxon>
        <taxon>Kitasatosporales</taxon>
        <taxon>Streptomycetaceae</taxon>
        <taxon>Streptomyces</taxon>
    </lineage>
</organism>
<name>A0AAU2GU26_9ACTN</name>
<accession>A0AAU2GU26</accession>
<gene>
    <name evidence="1" type="ORF">OHV25_04395</name>
</gene>
<evidence type="ECO:0000313" key="1">
    <source>
        <dbReference type="EMBL" id="WTU38864.1"/>
    </source>
</evidence>
<sequence>MAIQRIGRRQTLRAALAATVVAGAGIGGIGGAHAAGRDTGGRGGHGGHLPPVPGMRGDRLANEFWYVLDDTTLFHRSQELDDAYTAIRTYAGGLEAPVIAAWSTRYHQPGYPGTFRDWVAPIAEQLRLLSKVQLDVVDRFYRRRDPRLVTAFAGFGQGTLYDPRRPEPALSVHTMNGEAGYHAWHVYARAMALLGIDRRRWEEIGPLVGFAWALQSIAKPSTQSPNPPLPPRTVVEQAAYWLPRGIERQDADFQSYPYPAAAPPSPLA</sequence>
<dbReference type="InterPro" id="IPR006311">
    <property type="entry name" value="TAT_signal"/>
</dbReference>
<dbReference type="AlphaFoldDB" id="A0AAU2GU26"/>
<dbReference type="EMBL" id="CP108253">
    <property type="protein sequence ID" value="WTU38864.1"/>
    <property type="molecule type" value="Genomic_DNA"/>
</dbReference>